<reference evidence="1" key="1">
    <citation type="journal article" date="2023" name="Mol. Phylogenet. Evol.">
        <title>Genome-scale phylogeny and comparative genomics of the fungal order Sordariales.</title>
        <authorList>
            <person name="Hensen N."/>
            <person name="Bonometti L."/>
            <person name="Westerberg I."/>
            <person name="Brannstrom I.O."/>
            <person name="Guillou S."/>
            <person name="Cros-Aarteil S."/>
            <person name="Calhoun S."/>
            <person name="Haridas S."/>
            <person name="Kuo A."/>
            <person name="Mondo S."/>
            <person name="Pangilinan J."/>
            <person name="Riley R."/>
            <person name="LaButti K."/>
            <person name="Andreopoulos B."/>
            <person name="Lipzen A."/>
            <person name="Chen C."/>
            <person name="Yan M."/>
            <person name="Daum C."/>
            <person name="Ng V."/>
            <person name="Clum A."/>
            <person name="Steindorff A."/>
            <person name="Ohm R.A."/>
            <person name="Martin F."/>
            <person name="Silar P."/>
            <person name="Natvig D.O."/>
            <person name="Lalanne C."/>
            <person name="Gautier V."/>
            <person name="Ament-Velasquez S.L."/>
            <person name="Kruys A."/>
            <person name="Hutchinson M.I."/>
            <person name="Powell A.J."/>
            <person name="Barry K."/>
            <person name="Miller A.N."/>
            <person name="Grigoriev I.V."/>
            <person name="Debuchy R."/>
            <person name="Gladieux P."/>
            <person name="Hiltunen Thoren M."/>
            <person name="Johannesson H."/>
        </authorList>
    </citation>
    <scope>NUCLEOTIDE SEQUENCE</scope>
    <source>
        <strain evidence="1">CBS 955.72</strain>
    </source>
</reference>
<gene>
    <name evidence="1" type="ORF">B0T25DRAFT_536752</name>
</gene>
<comment type="caution">
    <text evidence="1">The sequence shown here is derived from an EMBL/GenBank/DDBJ whole genome shotgun (WGS) entry which is preliminary data.</text>
</comment>
<keyword evidence="2" id="KW-1185">Reference proteome</keyword>
<name>A0AAJ0MF70_9PEZI</name>
<dbReference type="EMBL" id="JAUIQD010000003">
    <property type="protein sequence ID" value="KAK3356440.1"/>
    <property type="molecule type" value="Genomic_DNA"/>
</dbReference>
<dbReference type="AlphaFoldDB" id="A0AAJ0MF70"/>
<proteinExistence type="predicted"/>
<evidence type="ECO:0000313" key="1">
    <source>
        <dbReference type="EMBL" id="KAK3356440.1"/>
    </source>
</evidence>
<dbReference type="Proteomes" id="UP001275084">
    <property type="component" value="Unassembled WGS sequence"/>
</dbReference>
<reference evidence="1" key="2">
    <citation type="submission" date="2023-06" db="EMBL/GenBank/DDBJ databases">
        <authorList>
            <consortium name="Lawrence Berkeley National Laboratory"/>
            <person name="Haridas S."/>
            <person name="Hensen N."/>
            <person name="Bonometti L."/>
            <person name="Westerberg I."/>
            <person name="Brannstrom I.O."/>
            <person name="Guillou S."/>
            <person name="Cros-Aarteil S."/>
            <person name="Calhoun S."/>
            <person name="Kuo A."/>
            <person name="Mondo S."/>
            <person name="Pangilinan J."/>
            <person name="Riley R."/>
            <person name="Labutti K."/>
            <person name="Andreopoulos B."/>
            <person name="Lipzen A."/>
            <person name="Chen C."/>
            <person name="Yanf M."/>
            <person name="Daum C."/>
            <person name="Ng V."/>
            <person name="Clum A."/>
            <person name="Steindorff A."/>
            <person name="Ohm R."/>
            <person name="Martin F."/>
            <person name="Silar P."/>
            <person name="Natvig D."/>
            <person name="Lalanne C."/>
            <person name="Gautier V."/>
            <person name="Ament-Velasquez S.L."/>
            <person name="Kruys A."/>
            <person name="Hutchinson M.I."/>
            <person name="Powell A.J."/>
            <person name="Barry K."/>
            <person name="Miller A.N."/>
            <person name="Grigoriev I.V."/>
            <person name="Debuchy R."/>
            <person name="Gladieux P."/>
            <person name="Thoren M.H."/>
            <person name="Johannesson H."/>
        </authorList>
    </citation>
    <scope>NUCLEOTIDE SEQUENCE</scope>
    <source>
        <strain evidence="1">CBS 955.72</strain>
    </source>
</reference>
<accession>A0AAJ0MF70</accession>
<sequence length="750" mass="83607">MATLNEELLRAQPPRVETISLVDPYVPIFTPQGTDNPRFIGGFGQHDLVVYSSENGGTVTPATFALPGPLNLKVRLIFPEFSSKPVDPVWFWLNGKVDENPRIQIKLPPFQGWRIGDWNVLDDLKIKVSFDDGGNMPWGIRGNISWTLEVRWGDSDETGIKIATFDDFYQTPVELYCISPKLPFLYLSGVPLGLLQLFVEPACKLSTLHSLDEWVAWVTRRCHNSLAKEASGVTVPGEKAIHHFQYNTNGGAPKYTGAYGGGFNLNRWLHNCLSREEGLPNPVVNCYDQAGMLQLAGLLGVPNGKIGWEHKKPFGYLNNTDLVGWGKTNNPWYAGDENRRFAETDAQKIKFKASFGNHSFLSYTKENGDIVALDACAGPVTGTESVTDYLNNAIYHATDITTEYYKKYFGKYLATNEDYQRRMSITALDRHLGHGIDQTFKDSDDRAWDKRTIKTYADLDNLDEDKAPFWTTLASWTAPAQARTQPKRINLTEFLNNFADKARAQLGTSSANAKGHRQKPTVTQLGDTSIAYQCGLDIVMPGESAAAISLTLRVLDTADNALADLNSWLKAVTCDLSSLFEKLEKNTPPLGNLQLAAKAGEPHSLNIFLYENMVVRITALDYNNSAAMATAAEALLVAAAEVQPPHVATTTAFETVKEWDTFSLVVYAPDCRDVEVLDDESRLFRTTKTQDGDRWTFTFQVQGRKRWTDAEQPLPENEKSADDVVIFGYAKDMEMLPSWISVSFTILADE</sequence>
<protein>
    <submittedName>
        <fullName evidence="1">Uncharacterized protein</fullName>
    </submittedName>
</protein>
<organism evidence="1 2">
    <name type="scientific">Lasiosphaeria hispida</name>
    <dbReference type="NCBI Taxonomy" id="260671"/>
    <lineage>
        <taxon>Eukaryota</taxon>
        <taxon>Fungi</taxon>
        <taxon>Dikarya</taxon>
        <taxon>Ascomycota</taxon>
        <taxon>Pezizomycotina</taxon>
        <taxon>Sordariomycetes</taxon>
        <taxon>Sordariomycetidae</taxon>
        <taxon>Sordariales</taxon>
        <taxon>Lasiosphaeriaceae</taxon>
        <taxon>Lasiosphaeria</taxon>
    </lineage>
</organism>
<evidence type="ECO:0000313" key="2">
    <source>
        <dbReference type="Proteomes" id="UP001275084"/>
    </source>
</evidence>